<organism evidence="1 2">
    <name type="scientific">Neolentinus lepideus HHB14362 ss-1</name>
    <dbReference type="NCBI Taxonomy" id="1314782"/>
    <lineage>
        <taxon>Eukaryota</taxon>
        <taxon>Fungi</taxon>
        <taxon>Dikarya</taxon>
        <taxon>Basidiomycota</taxon>
        <taxon>Agaricomycotina</taxon>
        <taxon>Agaricomycetes</taxon>
        <taxon>Gloeophyllales</taxon>
        <taxon>Gloeophyllaceae</taxon>
        <taxon>Neolentinus</taxon>
    </lineage>
</organism>
<dbReference type="EMBL" id="KV425596">
    <property type="protein sequence ID" value="KZT22429.1"/>
    <property type="molecule type" value="Genomic_DNA"/>
</dbReference>
<reference evidence="1 2" key="1">
    <citation type="journal article" date="2016" name="Mol. Biol. Evol.">
        <title>Comparative Genomics of Early-Diverging Mushroom-Forming Fungi Provides Insights into the Origins of Lignocellulose Decay Capabilities.</title>
        <authorList>
            <person name="Nagy L.G."/>
            <person name="Riley R."/>
            <person name="Tritt A."/>
            <person name="Adam C."/>
            <person name="Daum C."/>
            <person name="Floudas D."/>
            <person name="Sun H."/>
            <person name="Yadav J.S."/>
            <person name="Pangilinan J."/>
            <person name="Larsson K.H."/>
            <person name="Matsuura K."/>
            <person name="Barry K."/>
            <person name="Labutti K."/>
            <person name="Kuo R."/>
            <person name="Ohm R.A."/>
            <person name="Bhattacharya S.S."/>
            <person name="Shirouzu T."/>
            <person name="Yoshinaga Y."/>
            <person name="Martin F.M."/>
            <person name="Grigoriev I.V."/>
            <person name="Hibbett D.S."/>
        </authorList>
    </citation>
    <scope>NUCLEOTIDE SEQUENCE [LARGE SCALE GENOMIC DNA]</scope>
    <source>
        <strain evidence="1 2">HHB14362 ss-1</strain>
    </source>
</reference>
<dbReference type="Proteomes" id="UP000076761">
    <property type="component" value="Unassembled WGS sequence"/>
</dbReference>
<name>A0A165QH76_9AGAM</name>
<protein>
    <submittedName>
        <fullName evidence="1">Uncharacterized protein</fullName>
    </submittedName>
</protein>
<evidence type="ECO:0000313" key="2">
    <source>
        <dbReference type="Proteomes" id="UP000076761"/>
    </source>
</evidence>
<keyword evidence="2" id="KW-1185">Reference proteome</keyword>
<evidence type="ECO:0000313" key="1">
    <source>
        <dbReference type="EMBL" id="KZT22429.1"/>
    </source>
</evidence>
<sequence length="118" mass="13303">MDSFELTSFPTRSLLRDLAILLISVSLHRSSFAIDYPCLTPTRFAGVYPRTCIALGAPWCCLCIEASYCFLDWIRSWATLDLFGVIAIKMIETNGIRYTFVRSGHEGQFLKFVSSFSG</sequence>
<accession>A0A165QH76</accession>
<dbReference type="InParanoid" id="A0A165QH76"/>
<proteinExistence type="predicted"/>
<dbReference type="AlphaFoldDB" id="A0A165QH76"/>
<gene>
    <name evidence="1" type="ORF">NEOLEDRAFT_662764</name>
</gene>